<name>F4R650_MELLP</name>
<dbReference type="AlphaFoldDB" id="F4R650"/>
<proteinExistence type="predicted"/>
<dbReference type="PANTHER" id="PTHR21664">
    <property type="entry name" value="CHRONIC MYELOGENOUS LEUKEMIA TUMOR ANTIGEN 66"/>
    <property type="match status" value="1"/>
</dbReference>
<accession>F4R650</accession>
<keyword evidence="4" id="KW-0963">Cytoplasm</keyword>
<feature type="domain" description="CS" evidence="7">
    <location>
        <begin position="78"/>
        <end position="200"/>
    </location>
</feature>
<dbReference type="InParanoid" id="F4R650"/>
<organism evidence="9">
    <name type="scientific">Melampsora larici-populina (strain 98AG31 / pathotype 3-4-7)</name>
    <name type="common">Poplar leaf rust fungus</name>
    <dbReference type="NCBI Taxonomy" id="747676"/>
    <lineage>
        <taxon>Eukaryota</taxon>
        <taxon>Fungi</taxon>
        <taxon>Dikarya</taxon>
        <taxon>Basidiomycota</taxon>
        <taxon>Pucciniomycotina</taxon>
        <taxon>Pucciniomycetes</taxon>
        <taxon>Pucciniales</taxon>
        <taxon>Melampsoraceae</taxon>
        <taxon>Melampsora</taxon>
    </lineage>
</organism>
<gene>
    <name evidence="8" type="ORF">MELLADRAFT_88879</name>
</gene>
<dbReference type="GeneID" id="18935020"/>
<feature type="compositionally biased region" description="Polar residues" evidence="6">
    <location>
        <begin position="251"/>
        <end position="260"/>
    </location>
</feature>
<keyword evidence="5" id="KW-0539">Nucleus</keyword>
<sequence length="486" mass="54743">MCDGDDPPLFDLHLIPLAELTGQHDLILVEFDPAYKRWCFASRSKFVIAQSQSDEVKSHETLHQITQEPTSEVLPESPIPPPYSWSQTSTTLTIQFPIPEQLPTKSFNLIFDANQITLKLQSTSLTTDLAKKFDQYIRTLFKYFKTSIDSSSSSALLRLELWDQIQPKDSLWYTNTSDQGHTTLTIELEKRHELRWPQAFKSDDQLDQVFDPADYEAIRSRLEKYTTDLDLDSSLSSIQKQKQGLGAIPITGSTSGQPPSTGLGGKHIGLSNAEVDDEIDSGNQSQSLGAVFTWLSPVNGDESLESKPHWITITPHEMIPVEIISRSLPVHNLEPEIPSSNLSRSSIMIKNDIDGLVFESPISSTRSMSPVYQWDHIQTIPAMSFVMASKRDIRLSCYTEDQTIIFEDSRVSMDDEGKQQIGNMMIYYHSKHSKSIQLDQSVIKLNQTPCGSLIGVIGLRNHRQDHSNGLIMVCLCEKEIIICKNL</sequence>
<dbReference type="PANTHER" id="PTHR21664:SF1">
    <property type="entry name" value="NUDC DOMAIN-CONTAINING PROTEIN 1"/>
    <property type="match status" value="1"/>
</dbReference>
<dbReference type="InterPro" id="IPR037895">
    <property type="entry name" value="NUDCD1"/>
</dbReference>
<dbReference type="InterPro" id="IPR007052">
    <property type="entry name" value="CS_dom"/>
</dbReference>
<dbReference type="eggNOG" id="KOG4379">
    <property type="taxonomic scope" value="Eukaryota"/>
</dbReference>
<protein>
    <recommendedName>
        <fullName evidence="3">NudC domain-containing protein 1</fullName>
    </recommendedName>
</protein>
<dbReference type="InterPro" id="IPR008978">
    <property type="entry name" value="HSP20-like_chaperone"/>
</dbReference>
<dbReference type="Pfam" id="PF04969">
    <property type="entry name" value="CS"/>
    <property type="match status" value="1"/>
</dbReference>
<evidence type="ECO:0000256" key="6">
    <source>
        <dbReference type="SAM" id="MobiDB-lite"/>
    </source>
</evidence>
<evidence type="ECO:0000256" key="3">
    <source>
        <dbReference type="ARBA" id="ARBA00018915"/>
    </source>
</evidence>
<keyword evidence="9" id="KW-1185">Reference proteome</keyword>
<evidence type="ECO:0000256" key="2">
    <source>
        <dbReference type="ARBA" id="ARBA00004496"/>
    </source>
</evidence>
<dbReference type="GO" id="GO:0005634">
    <property type="term" value="C:nucleus"/>
    <property type="evidence" value="ECO:0007669"/>
    <property type="project" value="UniProtKB-SubCell"/>
</dbReference>
<dbReference type="GO" id="GO:0005737">
    <property type="term" value="C:cytoplasm"/>
    <property type="evidence" value="ECO:0007669"/>
    <property type="project" value="UniProtKB-SubCell"/>
</dbReference>
<dbReference type="KEGG" id="mlr:MELLADRAFT_88879"/>
<evidence type="ECO:0000256" key="5">
    <source>
        <dbReference type="ARBA" id="ARBA00023242"/>
    </source>
</evidence>
<dbReference type="OrthoDB" id="428655at2759"/>
<dbReference type="HOGENOM" id="CLU_021382_0_0_1"/>
<dbReference type="RefSeq" id="XP_007404198.1">
    <property type="nucleotide sequence ID" value="XM_007404136.1"/>
</dbReference>
<evidence type="ECO:0000313" key="9">
    <source>
        <dbReference type="Proteomes" id="UP000001072"/>
    </source>
</evidence>
<dbReference type="Proteomes" id="UP000001072">
    <property type="component" value="Unassembled WGS sequence"/>
</dbReference>
<evidence type="ECO:0000256" key="1">
    <source>
        <dbReference type="ARBA" id="ARBA00004123"/>
    </source>
</evidence>
<dbReference type="Gene3D" id="2.60.40.790">
    <property type="match status" value="1"/>
</dbReference>
<feature type="region of interest" description="Disordered" evidence="6">
    <location>
        <begin position="247"/>
        <end position="269"/>
    </location>
</feature>
<dbReference type="VEuPathDB" id="FungiDB:MELLADRAFT_88879"/>
<evidence type="ECO:0000256" key="4">
    <source>
        <dbReference type="ARBA" id="ARBA00022490"/>
    </source>
</evidence>
<evidence type="ECO:0000313" key="8">
    <source>
        <dbReference type="EMBL" id="EGG11823.1"/>
    </source>
</evidence>
<comment type="subcellular location">
    <subcellularLocation>
        <location evidence="2">Cytoplasm</location>
    </subcellularLocation>
    <subcellularLocation>
        <location evidence="1">Nucleus</location>
    </subcellularLocation>
</comment>
<dbReference type="SUPFAM" id="SSF49764">
    <property type="entry name" value="HSP20-like chaperones"/>
    <property type="match status" value="1"/>
</dbReference>
<dbReference type="EMBL" id="GL883091">
    <property type="protein sequence ID" value="EGG11823.1"/>
    <property type="molecule type" value="Genomic_DNA"/>
</dbReference>
<reference evidence="9" key="1">
    <citation type="journal article" date="2011" name="Proc. Natl. Acad. Sci. U.S.A.">
        <title>Obligate biotrophy features unraveled by the genomic analysis of rust fungi.</title>
        <authorList>
            <person name="Duplessis S."/>
            <person name="Cuomo C.A."/>
            <person name="Lin Y.-C."/>
            <person name="Aerts A."/>
            <person name="Tisserant E."/>
            <person name="Veneault-Fourrey C."/>
            <person name="Joly D.L."/>
            <person name="Hacquard S."/>
            <person name="Amselem J."/>
            <person name="Cantarel B.L."/>
            <person name="Chiu R."/>
            <person name="Coutinho P.M."/>
            <person name="Feau N."/>
            <person name="Field M."/>
            <person name="Frey P."/>
            <person name="Gelhaye E."/>
            <person name="Goldberg J."/>
            <person name="Grabherr M.G."/>
            <person name="Kodira C.D."/>
            <person name="Kohler A."/>
            <person name="Kuees U."/>
            <person name="Lindquist E.A."/>
            <person name="Lucas S.M."/>
            <person name="Mago R."/>
            <person name="Mauceli E."/>
            <person name="Morin E."/>
            <person name="Murat C."/>
            <person name="Pangilinan J.L."/>
            <person name="Park R."/>
            <person name="Pearson M."/>
            <person name="Quesneville H."/>
            <person name="Rouhier N."/>
            <person name="Sakthikumar S."/>
            <person name="Salamov A.A."/>
            <person name="Schmutz J."/>
            <person name="Selles B."/>
            <person name="Shapiro H."/>
            <person name="Tanguay P."/>
            <person name="Tuskan G.A."/>
            <person name="Henrissat B."/>
            <person name="Van de Peer Y."/>
            <person name="Rouze P."/>
            <person name="Ellis J.G."/>
            <person name="Dodds P.N."/>
            <person name="Schein J.E."/>
            <person name="Zhong S."/>
            <person name="Hamelin R.C."/>
            <person name="Grigoriev I.V."/>
            <person name="Szabo L.J."/>
            <person name="Martin F."/>
        </authorList>
    </citation>
    <scope>NUCLEOTIDE SEQUENCE [LARGE SCALE GENOMIC DNA]</scope>
    <source>
        <strain evidence="9">98AG31 / pathotype 3-4-7</strain>
    </source>
</reference>
<dbReference type="STRING" id="747676.F4R650"/>
<evidence type="ECO:0000259" key="7">
    <source>
        <dbReference type="PROSITE" id="PS51203"/>
    </source>
</evidence>
<dbReference type="PROSITE" id="PS51203">
    <property type="entry name" value="CS"/>
    <property type="match status" value="1"/>
</dbReference>